<keyword evidence="2" id="KW-0274">FAD</keyword>
<dbReference type="PANTHER" id="PTHR42659">
    <property type="entry name" value="XANTHINE DEHYDROGENASE SUBUNIT C-RELATED"/>
    <property type="match status" value="1"/>
</dbReference>
<dbReference type="InterPro" id="IPR016169">
    <property type="entry name" value="FAD-bd_PCMH_sub2"/>
</dbReference>
<dbReference type="Pfam" id="PF00941">
    <property type="entry name" value="FAD_binding_5"/>
    <property type="match status" value="1"/>
</dbReference>
<name>A0A9X3SGC5_9ACTN</name>
<gene>
    <name evidence="5" type="ORF">LG943_20860</name>
</gene>
<dbReference type="PANTHER" id="PTHR42659:SF2">
    <property type="entry name" value="XANTHINE DEHYDROGENASE SUBUNIT C-RELATED"/>
    <property type="match status" value="1"/>
</dbReference>
<dbReference type="PROSITE" id="PS51387">
    <property type="entry name" value="FAD_PCMH"/>
    <property type="match status" value="1"/>
</dbReference>
<keyword evidence="1" id="KW-0285">Flavoprotein</keyword>
<dbReference type="InterPro" id="IPR051312">
    <property type="entry name" value="Diverse_Substr_Oxidored"/>
</dbReference>
<feature type="domain" description="FAD-binding PCMH-type" evidence="4">
    <location>
        <begin position="1"/>
        <end position="218"/>
    </location>
</feature>
<keyword evidence="3" id="KW-0560">Oxidoreductase</keyword>
<dbReference type="Pfam" id="PF03450">
    <property type="entry name" value="CO_deh_flav_C"/>
    <property type="match status" value="1"/>
</dbReference>
<sequence length="326" mass="33075">MNAPQNVAAVAAALRETGAEARAGGTDLMARRREGIAGGPVTDLAGLVELRGVEWRADGSARIGALTTVAEVAADARLRAAYPALALTAAALATPQIRAVGTVGGNLLQRNRCAYFRSPLFDCHQSGGDTCPARAGDHANGTVVDLGSACVAPHPSSLAVALLAYAAEAEVAGQAKGTAGGGPRRPVADLYDGADSSRDHVLAPGELLTAVGLPAPAEGETAAYRRATSRSRAEWPLVEAVARVVWREGAVVDAAVAVGAVARTPLRLPEVEEALIGATGPEAAAGAVEGVVGRCAPLPRNGYKAALLRDTVRDVLERALAADQGI</sequence>
<evidence type="ECO:0000256" key="1">
    <source>
        <dbReference type="ARBA" id="ARBA00022630"/>
    </source>
</evidence>
<dbReference type="InterPro" id="IPR036683">
    <property type="entry name" value="CO_DH_flav_C_dom_sf"/>
</dbReference>
<dbReference type="GO" id="GO:0016491">
    <property type="term" value="F:oxidoreductase activity"/>
    <property type="evidence" value="ECO:0007669"/>
    <property type="project" value="UniProtKB-KW"/>
</dbReference>
<dbReference type="Gene3D" id="3.30.390.50">
    <property type="entry name" value="CO dehydrogenase flavoprotein, C-terminal domain"/>
    <property type="match status" value="1"/>
</dbReference>
<comment type="caution">
    <text evidence="5">The sequence shown here is derived from an EMBL/GenBank/DDBJ whole genome shotgun (WGS) entry which is preliminary data.</text>
</comment>
<dbReference type="InterPro" id="IPR036318">
    <property type="entry name" value="FAD-bd_PCMH-like_sf"/>
</dbReference>
<dbReference type="RefSeq" id="WP_270074000.1">
    <property type="nucleotide sequence ID" value="NZ_JAJAQC010000041.1"/>
</dbReference>
<dbReference type="AlphaFoldDB" id="A0A9X3SGC5"/>
<proteinExistence type="predicted"/>
<protein>
    <submittedName>
        <fullName evidence="5">FAD binding domain-containing protein</fullName>
    </submittedName>
</protein>
<dbReference type="SUPFAM" id="SSF56176">
    <property type="entry name" value="FAD-binding/transporter-associated domain-like"/>
    <property type="match status" value="1"/>
</dbReference>
<dbReference type="InterPro" id="IPR005107">
    <property type="entry name" value="CO_DH_flav_C"/>
</dbReference>
<dbReference type="SMART" id="SM01092">
    <property type="entry name" value="CO_deh_flav_C"/>
    <property type="match status" value="1"/>
</dbReference>
<evidence type="ECO:0000259" key="4">
    <source>
        <dbReference type="PROSITE" id="PS51387"/>
    </source>
</evidence>
<evidence type="ECO:0000313" key="6">
    <source>
        <dbReference type="Proteomes" id="UP001140076"/>
    </source>
</evidence>
<evidence type="ECO:0000256" key="3">
    <source>
        <dbReference type="ARBA" id="ARBA00023002"/>
    </source>
</evidence>
<dbReference type="SUPFAM" id="SSF55447">
    <property type="entry name" value="CO dehydrogenase flavoprotein C-terminal domain-like"/>
    <property type="match status" value="1"/>
</dbReference>
<accession>A0A9X3SGC5</accession>
<keyword evidence="6" id="KW-1185">Reference proteome</keyword>
<dbReference type="EMBL" id="JAJAQC010000041">
    <property type="protein sequence ID" value="MDA0566742.1"/>
    <property type="molecule type" value="Genomic_DNA"/>
</dbReference>
<evidence type="ECO:0000313" key="5">
    <source>
        <dbReference type="EMBL" id="MDA0566742.1"/>
    </source>
</evidence>
<dbReference type="InterPro" id="IPR002346">
    <property type="entry name" value="Mopterin_DH_FAD-bd"/>
</dbReference>
<reference evidence="5" key="1">
    <citation type="submission" date="2021-10" db="EMBL/GenBank/DDBJ databases">
        <title>Streptomonospora sp. nov., isolated from mangrove soil.</title>
        <authorList>
            <person name="Chen X."/>
            <person name="Ge X."/>
            <person name="Liu W."/>
        </authorList>
    </citation>
    <scope>NUCLEOTIDE SEQUENCE</scope>
    <source>
        <strain evidence="5">S1-112</strain>
    </source>
</reference>
<dbReference type="Gene3D" id="3.30.465.10">
    <property type="match status" value="2"/>
</dbReference>
<dbReference type="Proteomes" id="UP001140076">
    <property type="component" value="Unassembled WGS sequence"/>
</dbReference>
<dbReference type="InterPro" id="IPR016166">
    <property type="entry name" value="FAD-bd_PCMH"/>
</dbReference>
<dbReference type="GO" id="GO:0071949">
    <property type="term" value="F:FAD binding"/>
    <property type="evidence" value="ECO:0007669"/>
    <property type="project" value="InterPro"/>
</dbReference>
<evidence type="ECO:0000256" key="2">
    <source>
        <dbReference type="ARBA" id="ARBA00022827"/>
    </source>
</evidence>
<organism evidence="5 6">
    <name type="scientific">Streptomonospora mangrovi</name>
    <dbReference type="NCBI Taxonomy" id="2883123"/>
    <lineage>
        <taxon>Bacteria</taxon>
        <taxon>Bacillati</taxon>
        <taxon>Actinomycetota</taxon>
        <taxon>Actinomycetes</taxon>
        <taxon>Streptosporangiales</taxon>
        <taxon>Nocardiopsidaceae</taxon>
        <taxon>Streptomonospora</taxon>
    </lineage>
</organism>